<evidence type="ECO:0000313" key="8">
    <source>
        <dbReference type="EMBL" id="AXA34786.1"/>
    </source>
</evidence>
<keyword evidence="6" id="KW-0411">Iron-sulfur</keyword>
<evidence type="ECO:0000256" key="2">
    <source>
        <dbReference type="ARBA" id="ARBA00022485"/>
    </source>
</evidence>
<dbReference type="EMBL" id="CP030759">
    <property type="protein sequence ID" value="AXA34786.1"/>
    <property type="molecule type" value="Genomic_DNA"/>
</dbReference>
<sequence length="360" mass="39766">MYSRDDFGHSPLLVFYEVTRACDLVCRHCRASAFVNPHPQQLTTAESKALLDDLAQFPKRPMVVLTGGDPMKRPDLEELISYGVSKGLRIAITPSPTPLMSREAIAGMRAAGACGFAVSLDGARAETHDRFRGYDGSFSFSLKMIEWAVSVGLPVQVNTTVIPETAAELEAMAEMLTGLGIQMWSVFFLVPVGRGRHARRLPPHEYETVFEQLYRASRERPYAVKTTEAPHYRRYVMQRLGLAPDAPPERLYGMSRHAPVGTNDGRGVMFVSHVGEIYPSGFLPIECGRFPQQSAVKTYQEQELFVALRDPNRLGGKCGFCEYRAICGGSRARAYAVYGDPFAPEPDCAYVPAVEVGSTT</sequence>
<dbReference type="SFLD" id="SFLDG01067">
    <property type="entry name" value="SPASM/twitch_domain_containing"/>
    <property type="match status" value="1"/>
</dbReference>
<dbReference type="SUPFAM" id="SSF102114">
    <property type="entry name" value="Radical SAM enzymes"/>
    <property type="match status" value="1"/>
</dbReference>
<accession>A0A2Z4Y1H9</accession>
<protein>
    <submittedName>
        <fullName evidence="8">Radical SAM domain heme biosynthesis protein</fullName>
    </submittedName>
</protein>
<evidence type="ECO:0000256" key="6">
    <source>
        <dbReference type="ARBA" id="ARBA00023014"/>
    </source>
</evidence>
<dbReference type="CDD" id="cd21123">
    <property type="entry name" value="SPASM_MftC-like"/>
    <property type="match status" value="1"/>
</dbReference>
<gene>
    <name evidence="8" type="ORF">BRCON_0009</name>
</gene>
<dbReference type="InterPro" id="IPR006638">
    <property type="entry name" value="Elp3/MiaA/NifB-like_rSAM"/>
</dbReference>
<dbReference type="PROSITE" id="PS51918">
    <property type="entry name" value="RADICAL_SAM"/>
    <property type="match status" value="1"/>
</dbReference>
<dbReference type="Gene3D" id="3.20.20.70">
    <property type="entry name" value="Aldolase class I"/>
    <property type="match status" value="1"/>
</dbReference>
<evidence type="ECO:0000256" key="4">
    <source>
        <dbReference type="ARBA" id="ARBA00022723"/>
    </source>
</evidence>
<proteinExistence type="predicted"/>
<dbReference type="Pfam" id="PF04055">
    <property type="entry name" value="Radical_SAM"/>
    <property type="match status" value="1"/>
</dbReference>
<dbReference type="InterPro" id="IPR050377">
    <property type="entry name" value="Radical_SAM_PqqE_MftC-like"/>
</dbReference>
<keyword evidence="4" id="KW-0479">Metal-binding</keyword>
<evidence type="ECO:0000259" key="7">
    <source>
        <dbReference type="PROSITE" id="PS51918"/>
    </source>
</evidence>
<dbReference type="AlphaFoldDB" id="A0A2Z4Y1H9"/>
<keyword evidence="3" id="KW-0949">S-adenosyl-L-methionine</keyword>
<dbReference type="InterPro" id="IPR017200">
    <property type="entry name" value="PqqE-like"/>
</dbReference>
<dbReference type="Proteomes" id="UP000262583">
    <property type="component" value="Chromosome"/>
</dbReference>
<dbReference type="SFLD" id="SFLDS00029">
    <property type="entry name" value="Radical_SAM"/>
    <property type="match status" value="1"/>
</dbReference>
<name>A0A2Z4Y1H9_SUMC1</name>
<dbReference type="SMART" id="SM00729">
    <property type="entry name" value="Elp3"/>
    <property type="match status" value="1"/>
</dbReference>
<evidence type="ECO:0000256" key="3">
    <source>
        <dbReference type="ARBA" id="ARBA00022691"/>
    </source>
</evidence>
<dbReference type="InterPro" id="IPR013785">
    <property type="entry name" value="Aldolase_TIM"/>
</dbReference>
<dbReference type="GO" id="GO:0003824">
    <property type="term" value="F:catalytic activity"/>
    <property type="evidence" value="ECO:0007669"/>
    <property type="project" value="InterPro"/>
</dbReference>
<dbReference type="GO" id="GO:0051539">
    <property type="term" value="F:4 iron, 4 sulfur cluster binding"/>
    <property type="evidence" value="ECO:0007669"/>
    <property type="project" value="UniProtKB-KW"/>
</dbReference>
<dbReference type="PIRSF" id="PIRSF037420">
    <property type="entry name" value="PQQ_syn_pqqE"/>
    <property type="match status" value="1"/>
</dbReference>
<dbReference type="SFLD" id="SFLDG01386">
    <property type="entry name" value="main_SPASM_domain-containing"/>
    <property type="match status" value="1"/>
</dbReference>
<evidence type="ECO:0000256" key="5">
    <source>
        <dbReference type="ARBA" id="ARBA00023004"/>
    </source>
</evidence>
<dbReference type="PANTHER" id="PTHR11228:SF34">
    <property type="entry name" value="TUNGSTEN-CONTAINING ALDEHYDE FERREDOXIN OXIDOREDUCTASE COFACTOR MODIFYING PROTEIN"/>
    <property type="match status" value="1"/>
</dbReference>
<organism evidence="8 9">
    <name type="scientific">Sumerlaea chitinivorans</name>
    <dbReference type="NCBI Taxonomy" id="2250252"/>
    <lineage>
        <taxon>Bacteria</taxon>
        <taxon>Candidatus Sumerlaeota</taxon>
        <taxon>Candidatus Sumerlaeia</taxon>
        <taxon>Candidatus Sumerlaeales</taxon>
        <taxon>Candidatus Sumerlaeaceae</taxon>
        <taxon>Candidatus Sumerlaea</taxon>
    </lineage>
</organism>
<dbReference type="KEGG" id="schv:BRCON_0009"/>
<dbReference type="CDD" id="cd01335">
    <property type="entry name" value="Radical_SAM"/>
    <property type="match status" value="1"/>
</dbReference>
<dbReference type="NCBIfam" id="TIGR04053">
    <property type="entry name" value="TIGR04053 family radical SAM/SPASM domain-containing protein"/>
    <property type="match status" value="1"/>
</dbReference>
<dbReference type="InterPro" id="IPR058240">
    <property type="entry name" value="rSAM_sf"/>
</dbReference>
<evidence type="ECO:0000256" key="1">
    <source>
        <dbReference type="ARBA" id="ARBA00001966"/>
    </source>
</evidence>
<reference evidence="8 9" key="1">
    <citation type="submission" date="2018-05" db="EMBL/GenBank/DDBJ databases">
        <title>A metagenomic window into the 2 km-deep terrestrial subsurface aquifer revealed taxonomically and functionally diverse microbial community comprising novel uncultured bacterial lineages.</title>
        <authorList>
            <person name="Kadnikov V.V."/>
            <person name="Mardanov A.V."/>
            <person name="Beletsky A.V."/>
            <person name="Banks D."/>
            <person name="Pimenov N.V."/>
            <person name="Frank Y.A."/>
            <person name="Karnachuk O.V."/>
            <person name="Ravin N.V."/>
        </authorList>
    </citation>
    <scope>NUCLEOTIDE SEQUENCE [LARGE SCALE GENOMIC DNA]</scope>
    <source>
        <strain evidence="8">BY</strain>
    </source>
</reference>
<evidence type="ECO:0000313" key="9">
    <source>
        <dbReference type="Proteomes" id="UP000262583"/>
    </source>
</evidence>
<dbReference type="GO" id="GO:0046872">
    <property type="term" value="F:metal ion binding"/>
    <property type="evidence" value="ECO:0007669"/>
    <property type="project" value="UniProtKB-KW"/>
</dbReference>
<comment type="cofactor">
    <cofactor evidence="1">
        <name>[4Fe-4S] cluster</name>
        <dbReference type="ChEBI" id="CHEBI:49883"/>
    </cofactor>
</comment>
<dbReference type="PANTHER" id="PTHR11228">
    <property type="entry name" value="RADICAL SAM DOMAIN PROTEIN"/>
    <property type="match status" value="1"/>
</dbReference>
<dbReference type="InterPro" id="IPR007197">
    <property type="entry name" value="rSAM"/>
</dbReference>
<feature type="domain" description="Radical SAM core" evidence="7">
    <location>
        <begin position="8"/>
        <end position="223"/>
    </location>
</feature>
<keyword evidence="2" id="KW-0004">4Fe-4S</keyword>
<keyword evidence="5" id="KW-0408">Iron</keyword>